<evidence type="ECO:0000256" key="11">
    <source>
        <dbReference type="SAM" id="Phobius"/>
    </source>
</evidence>
<evidence type="ECO:0000259" key="13">
    <source>
        <dbReference type="Pfam" id="PF00999"/>
    </source>
</evidence>
<dbReference type="OMA" id="NNVETHA"/>
<dbReference type="Pfam" id="PF00999">
    <property type="entry name" value="Na_H_Exchanger"/>
    <property type="match status" value="1"/>
</dbReference>
<feature type="transmembrane region" description="Helical" evidence="11">
    <location>
        <begin position="650"/>
        <end position="668"/>
    </location>
</feature>
<evidence type="ECO:0000313" key="14">
    <source>
        <dbReference type="EMBL" id="EDQ85143.1"/>
    </source>
</evidence>
<evidence type="ECO:0000256" key="1">
    <source>
        <dbReference type="ARBA" id="ARBA00004141"/>
    </source>
</evidence>
<feature type="transmembrane region" description="Helical" evidence="11">
    <location>
        <begin position="542"/>
        <end position="567"/>
    </location>
</feature>
<sequence>MRLGLLALLVVLVARVSAAAEPVDEAQQQLPLGLSQLTFTPQQAQDQPLPQYQADLAAEKQAQKLVDAFVSNADHSNGPAGNKESEAAAVPIPEVVAPGRAAGGTANEANAQDAVEIDPSEKDEKPLLADALKDEQPDEEAAAFADRRVNFRSKRLIEAFATKRSEPDVAPTTSPVPRVLTSQVLATIMDHVAVIRNMTDLTVAEKQVRIEALNMTMRHINTTYNSYVKTTNELQSVLDSDFSSFQMREHAALERLEENQEQMEALEEARNHDRVQLDKVSLMLNEVEDTAKTLQRFLDDHAFRKAQNVKDASLITVIKIQRQSKELARHDDQPASPDSARGRQRKQEQQEMTWLVDADNNQFALTRPSDTTELLEDVGLLNDLLRLVIACFLAGAICTSFNMPSFVGYVVAGTLLGPSGLNVVTTIVQITTIGDLGVFFVLFTLGMEFSISKLRDMFRVAVVGGTIYTIVSLLGITLFVAMVVALSSTTVAANNLTHSEHESTHGRHMLGMLLMQDVYLGVIVAASPLLASLDNVATGDVILLILWLIGSFVLLGLITALFTKFVVEKLVSQMSRYDETTQLLAILSICFGMLKLTEHMEVSMELGCFLAGLMFSMADATSARLNTGFHAGNHGITHRLMTLVDPVKDLFLAIFFASVGMHIYPTFLATNATLLLALTTGITVIKYTAGIVVLKYGVGKTNLSEVHVMSVGLAQISEFAFVLASRGRRLGILSQPIYFLLLSVTGLSLLLAPLIWSLIQQSRQRLLVGPALTA</sequence>
<evidence type="ECO:0000256" key="10">
    <source>
        <dbReference type="SAM" id="MobiDB-lite"/>
    </source>
</evidence>
<keyword evidence="3" id="KW-0050">Antiport</keyword>
<feature type="signal peptide" evidence="12">
    <location>
        <begin position="1"/>
        <end position="19"/>
    </location>
</feature>
<name>A9VB84_MONBE</name>
<protein>
    <recommendedName>
        <fullName evidence="13">Cation/H+ exchanger transmembrane domain-containing protein</fullName>
    </recommendedName>
</protein>
<evidence type="ECO:0000256" key="4">
    <source>
        <dbReference type="ARBA" id="ARBA00022692"/>
    </source>
</evidence>
<dbReference type="PANTHER" id="PTHR16254:SF14">
    <property type="entry name" value="TRANSMEMBRANE AND COILED-COIL DOMAIN-CONTAINING PROTEIN 3"/>
    <property type="match status" value="1"/>
</dbReference>
<dbReference type="FunCoup" id="A9VB84">
    <property type="interactions" value="157"/>
</dbReference>
<feature type="transmembrane region" description="Helical" evidence="11">
    <location>
        <begin position="467"/>
        <end position="488"/>
    </location>
</feature>
<feature type="chain" id="PRO_5002743058" description="Cation/H+ exchanger transmembrane domain-containing protein" evidence="12">
    <location>
        <begin position="20"/>
        <end position="774"/>
    </location>
</feature>
<feature type="transmembrane region" description="Helical" evidence="11">
    <location>
        <begin position="423"/>
        <end position="447"/>
    </location>
</feature>
<keyword evidence="6 11" id="KW-1133">Transmembrane helix</keyword>
<evidence type="ECO:0000256" key="12">
    <source>
        <dbReference type="SAM" id="SignalP"/>
    </source>
</evidence>
<dbReference type="eggNOG" id="KOG1650">
    <property type="taxonomic scope" value="Eukaryota"/>
</dbReference>
<dbReference type="STRING" id="81824.A9VB84"/>
<accession>A9VB84</accession>
<proteinExistence type="predicted"/>
<keyword evidence="9" id="KW-0175">Coiled coil</keyword>
<dbReference type="InParanoid" id="A9VB84"/>
<keyword evidence="7" id="KW-0406">Ion transport</keyword>
<dbReference type="Proteomes" id="UP000001357">
    <property type="component" value="Unassembled WGS sequence"/>
</dbReference>
<evidence type="ECO:0000256" key="2">
    <source>
        <dbReference type="ARBA" id="ARBA00022448"/>
    </source>
</evidence>
<evidence type="ECO:0000256" key="5">
    <source>
        <dbReference type="ARBA" id="ARBA00022729"/>
    </source>
</evidence>
<feature type="domain" description="Cation/H+ exchanger transmembrane" evidence="13">
    <location>
        <begin position="390"/>
        <end position="755"/>
    </location>
</feature>
<keyword evidence="5 12" id="KW-0732">Signal</keyword>
<dbReference type="KEGG" id="mbr:MONBRDRAFT_34373"/>
<evidence type="ECO:0000256" key="3">
    <source>
        <dbReference type="ARBA" id="ARBA00022449"/>
    </source>
</evidence>
<feature type="coiled-coil region" evidence="9">
    <location>
        <begin position="249"/>
        <end position="276"/>
    </location>
</feature>
<keyword evidence="2" id="KW-0813">Transport</keyword>
<dbReference type="EMBL" id="CH991576">
    <property type="protein sequence ID" value="EDQ85143.1"/>
    <property type="molecule type" value="Genomic_DNA"/>
</dbReference>
<evidence type="ECO:0000256" key="9">
    <source>
        <dbReference type="SAM" id="Coils"/>
    </source>
</evidence>
<dbReference type="GO" id="GO:0015386">
    <property type="term" value="F:potassium:proton antiporter activity"/>
    <property type="evidence" value="ECO:0007669"/>
    <property type="project" value="InterPro"/>
</dbReference>
<feature type="transmembrane region" description="Helical" evidence="11">
    <location>
        <begin position="384"/>
        <end position="411"/>
    </location>
</feature>
<feature type="transmembrane region" description="Helical" evidence="11">
    <location>
        <begin position="737"/>
        <end position="759"/>
    </location>
</feature>
<dbReference type="GeneID" id="5895313"/>
<keyword evidence="15" id="KW-1185">Reference proteome</keyword>
<feature type="transmembrane region" description="Helical" evidence="11">
    <location>
        <begin position="509"/>
        <end position="530"/>
    </location>
</feature>
<dbReference type="InterPro" id="IPR038770">
    <property type="entry name" value="Na+/solute_symporter_sf"/>
</dbReference>
<evidence type="ECO:0000256" key="6">
    <source>
        <dbReference type="ARBA" id="ARBA00022989"/>
    </source>
</evidence>
<dbReference type="InterPro" id="IPR006153">
    <property type="entry name" value="Cation/H_exchanger_TM"/>
</dbReference>
<evidence type="ECO:0000256" key="8">
    <source>
        <dbReference type="ARBA" id="ARBA00023136"/>
    </source>
</evidence>
<reference evidence="14 15" key="1">
    <citation type="journal article" date="2008" name="Nature">
        <title>The genome of the choanoflagellate Monosiga brevicollis and the origin of metazoans.</title>
        <authorList>
            <consortium name="JGI Sequencing"/>
            <person name="King N."/>
            <person name="Westbrook M.J."/>
            <person name="Young S.L."/>
            <person name="Kuo A."/>
            <person name="Abedin M."/>
            <person name="Chapman J."/>
            <person name="Fairclough S."/>
            <person name="Hellsten U."/>
            <person name="Isogai Y."/>
            <person name="Letunic I."/>
            <person name="Marr M."/>
            <person name="Pincus D."/>
            <person name="Putnam N."/>
            <person name="Rokas A."/>
            <person name="Wright K.J."/>
            <person name="Zuzow R."/>
            <person name="Dirks W."/>
            <person name="Good M."/>
            <person name="Goodstein D."/>
            <person name="Lemons D."/>
            <person name="Li W."/>
            <person name="Lyons J.B."/>
            <person name="Morris A."/>
            <person name="Nichols S."/>
            <person name="Richter D.J."/>
            <person name="Salamov A."/>
            <person name="Bork P."/>
            <person name="Lim W.A."/>
            <person name="Manning G."/>
            <person name="Miller W.T."/>
            <person name="McGinnis W."/>
            <person name="Shapiro H."/>
            <person name="Tjian R."/>
            <person name="Grigoriev I.V."/>
            <person name="Rokhsar D."/>
        </authorList>
    </citation>
    <scope>NUCLEOTIDE SEQUENCE [LARGE SCALE GENOMIC DNA]</scope>
    <source>
        <strain evidence="15">MX1 / ATCC 50154</strain>
    </source>
</reference>
<feature type="transmembrane region" description="Helical" evidence="11">
    <location>
        <begin position="674"/>
        <end position="694"/>
    </location>
</feature>
<dbReference type="AlphaFoldDB" id="A9VB84"/>
<dbReference type="InterPro" id="IPR045158">
    <property type="entry name" value="KEA4/5/6-like"/>
</dbReference>
<keyword evidence="8 11" id="KW-0472">Membrane</keyword>
<feature type="region of interest" description="Disordered" evidence="10">
    <location>
        <begin position="325"/>
        <end position="351"/>
    </location>
</feature>
<dbReference type="PANTHER" id="PTHR16254">
    <property type="entry name" value="POTASSIUM/PROTON ANTIPORTER-RELATED"/>
    <property type="match status" value="1"/>
</dbReference>
<keyword evidence="4 11" id="KW-0812">Transmembrane</keyword>
<evidence type="ECO:0000256" key="7">
    <source>
        <dbReference type="ARBA" id="ARBA00023065"/>
    </source>
</evidence>
<dbReference type="GO" id="GO:0016020">
    <property type="term" value="C:membrane"/>
    <property type="evidence" value="ECO:0007669"/>
    <property type="project" value="UniProtKB-SubCell"/>
</dbReference>
<evidence type="ECO:0000313" key="15">
    <source>
        <dbReference type="Proteomes" id="UP000001357"/>
    </source>
</evidence>
<comment type="subcellular location">
    <subcellularLocation>
        <location evidence="1">Membrane</location>
        <topology evidence="1">Multi-pass membrane protein</topology>
    </subcellularLocation>
</comment>
<organism evidence="14 15">
    <name type="scientific">Monosiga brevicollis</name>
    <name type="common">Choanoflagellate</name>
    <dbReference type="NCBI Taxonomy" id="81824"/>
    <lineage>
        <taxon>Eukaryota</taxon>
        <taxon>Choanoflagellata</taxon>
        <taxon>Craspedida</taxon>
        <taxon>Salpingoecidae</taxon>
        <taxon>Monosiga</taxon>
    </lineage>
</organism>
<gene>
    <name evidence="14" type="ORF">MONBRDRAFT_34373</name>
</gene>
<dbReference type="Gene3D" id="1.20.1530.20">
    <property type="match status" value="1"/>
</dbReference>
<dbReference type="RefSeq" id="XP_001749968.1">
    <property type="nucleotide sequence ID" value="XM_001749916.1"/>
</dbReference>